<gene>
    <name evidence="15" type="ORF">FE257_004377</name>
</gene>
<keyword evidence="9" id="KW-0636">Prenylation</keyword>
<evidence type="ECO:0000256" key="6">
    <source>
        <dbReference type="ARBA" id="ARBA00023134"/>
    </source>
</evidence>
<dbReference type="InterPro" id="IPR001806">
    <property type="entry name" value="Small_GTPase"/>
</dbReference>
<feature type="compositionally biased region" description="Polar residues" evidence="13">
    <location>
        <begin position="17"/>
        <end position="26"/>
    </location>
</feature>
<evidence type="ECO:0000256" key="10">
    <source>
        <dbReference type="ARBA" id="ARBA00037969"/>
    </source>
</evidence>
<evidence type="ECO:0000256" key="5">
    <source>
        <dbReference type="ARBA" id="ARBA00022842"/>
    </source>
</evidence>
<keyword evidence="16" id="KW-1185">Reference proteome</keyword>
<dbReference type="InterPro" id="IPR011989">
    <property type="entry name" value="ARM-like"/>
</dbReference>
<comment type="subcellular location">
    <subcellularLocation>
        <location evidence="11">Endomembrane system</location>
        <topology evidence="11">Lipid-anchor</topology>
        <orientation evidence="11">Cytoplasmic side</orientation>
    </subcellularLocation>
</comment>
<feature type="region of interest" description="Disordered" evidence="13">
    <location>
        <begin position="242"/>
        <end position="277"/>
    </location>
</feature>
<dbReference type="CDD" id="cd04137">
    <property type="entry name" value="RheB"/>
    <property type="match status" value="1"/>
</dbReference>
<feature type="compositionally biased region" description="Basic residues" evidence="13">
    <location>
        <begin position="97"/>
        <end position="107"/>
    </location>
</feature>
<feature type="domain" description="Wings apart-like protein C-terminal" evidence="14">
    <location>
        <begin position="334"/>
        <end position="672"/>
    </location>
</feature>
<dbReference type="GO" id="GO:0012505">
    <property type="term" value="C:endomembrane system"/>
    <property type="evidence" value="ECO:0007669"/>
    <property type="project" value="UniProtKB-SubCell"/>
</dbReference>
<reference evidence="15" key="2">
    <citation type="submission" date="2020-02" db="EMBL/GenBank/DDBJ databases">
        <authorList>
            <person name="Gilchrist C.L.M."/>
            <person name="Chooi Y.-H."/>
        </authorList>
    </citation>
    <scope>NUCLEOTIDE SEQUENCE</scope>
    <source>
        <strain evidence="15">MST-FP2251</strain>
    </source>
</reference>
<evidence type="ECO:0000256" key="4">
    <source>
        <dbReference type="ARBA" id="ARBA00022801"/>
    </source>
</evidence>
<organism evidence="15 16">
    <name type="scientific">Aspergillus nanangensis</name>
    <dbReference type="NCBI Taxonomy" id="2582783"/>
    <lineage>
        <taxon>Eukaryota</taxon>
        <taxon>Fungi</taxon>
        <taxon>Dikarya</taxon>
        <taxon>Ascomycota</taxon>
        <taxon>Pezizomycotina</taxon>
        <taxon>Eurotiomycetes</taxon>
        <taxon>Eurotiomycetidae</taxon>
        <taxon>Eurotiales</taxon>
        <taxon>Aspergillaceae</taxon>
        <taxon>Aspergillus</taxon>
        <taxon>Aspergillus subgen. Circumdati</taxon>
    </lineage>
</organism>
<dbReference type="AlphaFoldDB" id="A0AAD4GP48"/>
<evidence type="ECO:0000256" key="3">
    <source>
        <dbReference type="ARBA" id="ARBA00022741"/>
    </source>
</evidence>
<evidence type="ECO:0000313" key="15">
    <source>
        <dbReference type="EMBL" id="KAF9882973.1"/>
    </source>
</evidence>
<evidence type="ECO:0000256" key="2">
    <source>
        <dbReference type="ARBA" id="ARBA00022723"/>
    </source>
</evidence>
<dbReference type="PROSITE" id="PS51421">
    <property type="entry name" value="RAS"/>
    <property type="match status" value="1"/>
</dbReference>
<feature type="compositionally biased region" description="Polar residues" evidence="13">
    <location>
        <begin position="46"/>
        <end position="55"/>
    </location>
</feature>
<dbReference type="EMBL" id="VCAU01000197">
    <property type="protein sequence ID" value="KAF9882973.1"/>
    <property type="molecule type" value="Genomic_DNA"/>
</dbReference>
<dbReference type="GO" id="GO:0007165">
    <property type="term" value="P:signal transduction"/>
    <property type="evidence" value="ECO:0007669"/>
    <property type="project" value="InterPro"/>
</dbReference>
<evidence type="ECO:0000256" key="13">
    <source>
        <dbReference type="SAM" id="MobiDB-lite"/>
    </source>
</evidence>
<dbReference type="Pfam" id="PF07814">
    <property type="entry name" value="WAPL"/>
    <property type="match status" value="1"/>
</dbReference>
<evidence type="ECO:0000256" key="12">
    <source>
        <dbReference type="ARBA" id="ARBA00049117"/>
    </source>
</evidence>
<accession>A0AAD4GP48</accession>
<comment type="similarity">
    <text evidence="10">Belongs to the small GTPase superfamily. Rheb family.</text>
</comment>
<dbReference type="Pfam" id="PF00071">
    <property type="entry name" value="Ras"/>
    <property type="match status" value="1"/>
</dbReference>
<dbReference type="SMART" id="SM00174">
    <property type="entry name" value="RHO"/>
    <property type="match status" value="1"/>
</dbReference>
<evidence type="ECO:0000256" key="8">
    <source>
        <dbReference type="ARBA" id="ARBA00023288"/>
    </source>
</evidence>
<keyword evidence="6" id="KW-0342">GTP-binding</keyword>
<dbReference type="Gene3D" id="1.25.10.10">
    <property type="entry name" value="Leucine-rich Repeat Variant"/>
    <property type="match status" value="2"/>
</dbReference>
<dbReference type="InterPro" id="IPR020849">
    <property type="entry name" value="Small_GTPase_Ras-type"/>
</dbReference>
<dbReference type="Gene3D" id="3.40.50.300">
    <property type="entry name" value="P-loop containing nucleotide triphosphate hydrolases"/>
    <property type="match status" value="1"/>
</dbReference>
<dbReference type="PRINTS" id="PR00449">
    <property type="entry name" value="RASTRNSFRMNG"/>
</dbReference>
<feature type="region of interest" description="Disordered" evidence="13">
    <location>
        <begin position="309"/>
        <end position="333"/>
    </location>
</feature>
<sequence>MRQRTKKTVTYGKANPSKIQRYTSGATGAAIDNGASTDPPVPHYSAPSTRRSQSGRGHHLDADEPNNTEKNQPSAIYPIAQKAEKAEQRGDYTDFRTKRRRLAKHKNSHDESPIGLRKPKEPVEDPSLDHAKANAIAHEVDSPGKDGMSDLRKGSPDTALHSSSVHRSPRPEFKSSNQESYSETTSSRLPALSAVKNRRYNNTTPPRRRLVDHLAIAEGYASAALEEDELPWDPAARFSPSVSKANACTSPRAPDSRNCNLDTPQEPNSPVPPGLRGSRVTYARQRSFLNDISQLNEAEVLGMPPGQVQPPLSSGGAHMTSSHISDDEANDSRPVRSIHELRQAGDNARFRETVETIFEDIDNSYGSIQERCSGFVQLCENTLNPEFVRRFLEYNFGERLSETMREDLDITSASLSICAYRMVCAGSPFPYALVSSFWHRLLGLASGLIEIDENISVLLKETHPRLSRAVQTSLKSLLPRLSSLIFEDPSTSKMSPQFLILSSIQHTLEKLRVNGDRIEPMPASLLKRLVGLLSSENSATVQFPMHPQTFERVASVFSILEAYTGSSGPLDRDQCDAFRPLRHLHHLLRMGQCDQSRELLLLYVRVTLNLTNKDLLLCNELATSPILSGFIGIITAGLSDVNEDTLAKEDNSLNTVILSLGALINLAEKSDSSRALFLTAASESQSSFLQILLQQFSTDIDFIDQAHSVPEMRHNVALGYLAVLIVTLCLNEEAIPYVERSLNGKGLRLALSTAGEFLEYHQKVEQALHPWEARDEKGTQFTTRLKHIISQIYYLPPSINCWVSITNSYWVRLAGSCVLVPDYKMPAAPKQRKIAIVGSRSVGKSSLTVRFVEHHFVESYYPTIENTFSRIINHNGQDFATEIVDTAGQDEYSILNSKHFIGIHGYIIVYSVASRQSFDMVRVIRDKILNHLGADYVSLVVVGNKSDLKNEQRQVSSDEGRQLGEEFHCAFTEASARLGYNVDRAFELMIGEIEKSQNPAQPPGGNKCNVM</sequence>
<dbReference type="GO" id="GO:0005525">
    <property type="term" value="F:GTP binding"/>
    <property type="evidence" value="ECO:0007669"/>
    <property type="project" value="UniProtKB-KW"/>
</dbReference>
<feature type="compositionally biased region" description="Basic and acidic residues" evidence="13">
    <location>
        <begin position="324"/>
        <end position="333"/>
    </location>
</feature>
<reference evidence="15" key="1">
    <citation type="journal article" date="2019" name="Beilstein J. Org. Chem.">
        <title>Nanangenines: drimane sesquiterpenoids as the dominant metabolite cohort of a novel Australian fungus, Aspergillus nanangensis.</title>
        <authorList>
            <person name="Lacey H.J."/>
            <person name="Gilchrist C.L.M."/>
            <person name="Crombie A."/>
            <person name="Kalaitzis J.A."/>
            <person name="Vuong D."/>
            <person name="Rutledge P.J."/>
            <person name="Turner P."/>
            <person name="Pitt J.I."/>
            <person name="Lacey E."/>
            <person name="Chooi Y.H."/>
            <person name="Piggott A.M."/>
        </authorList>
    </citation>
    <scope>NUCLEOTIDE SEQUENCE</scope>
    <source>
        <strain evidence="15">MST-FP2251</strain>
    </source>
</reference>
<dbReference type="GO" id="GO:0046872">
    <property type="term" value="F:metal ion binding"/>
    <property type="evidence" value="ECO:0007669"/>
    <property type="project" value="UniProtKB-KW"/>
</dbReference>
<keyword evidence="5" id="KW-0460">Magnesium</keyword>
<evidence type="ECO:0000313" key="16">
    <source>
        <dbReference type="Proteomes" id="UP001194746"/>
    </source>
</evidence>
<keyword evidence="7" id="KW-0472">Membrane</keyword>
<evidence type="ECO:0000256" key="7">
    <source>
        <dbReference type="ARBA" id="ARBA00023136"/>
    </source>
</evidence>
<protein>
    <recommendedName>
        <fullName evidence="14">Wings apart-like protein C-terminal domain-containing protein</fullName>
    </recommendedName>
</protein>
<dbReference type="SMART" id="SM00175">
    <property type="entry name" value="RAB"/>
    <property type="match status" value="1"/>
</dbReference>
<keyword evidence="1" id="KW-0488">Methylation</keyword>
<proteinExistence type="inferred from homology"/>
<dbReference type="GO" id="GO:0016020">
    <property type="term" value="C:membrane"/>
    <property type="evidence" value="ECO:0007669"/>
    <property type="project" value="InterPro"/>
</dbReference>
<feature type="compositionally biased region" description="Basic and acidic residues" evidence="13">
    <location>
        <begin position="108"/>
        <end position="155"/>
    </location>
</feature>
<keyword evidence="2" id="KW-0479">Metal-binding</keyword>
<feature type="compositionally biased region" description="Polar residues" evidence="13">
    <location>
        <begin position="257"/>
        <end position="266"/>
    </location>
</feature>
<keyword evidence="8" id="KW-0449">Lipoprotein</keyword>
<dbReference type="GO" id="GO:0003924">
    <property type="term" value="F:GTPase activity"/>
    <property type="evidence" value="ECO:0007669"/>
    <property type="project" value="InterPro"/>
</dbReference>
<dbReference type="Proteomes" id="UP001194746">
    <property type="component" value="Unassembled WGS sequence"/>
</dbReference>
<comment type="caution">
    <text evidence="15">The sequence shown here is derived from an EMBL/GenBank/DDBJ whole genome shotgun (WGS) entry which is preliminary data.</text>
</comment>
<dbReference type="NCBIfam" id="TIGR00231">
    <property type="entry name" value="small_GTP"/>
    <property type="match status" value="1"/>
</dbReference>
<feature type="compositionally biased region" description="Basic and acidic residues" evidence="13">
    <location>
        <begin position="82"/>
        <end position="96"/>
    </location>
</feature>
<dbReference type="PANTHER" id="PTHR24070">
    <property type="entry name" value="RAS, DI-RAS, AND RHEB FAMILY MEMBERS OF SMALL GTPASE SUPERFAMILY"/>
    <property type="match status" value="1"/>
</dbReference>
<dbReference type="InterPro" id="IPR027417">
    <property type="entry name" value="P-loop_NTPase"/>
</dbReference>
<evidence type="ECO:0000256" key="11">
    <source>
        <dbReference type="ARBA" id="ARBA00046278"/>
    </source>
</evidence>
<evidence type="ECO:0000256" key="1">
    <source>
        <dbReference type="ARBA" id="ARBA00022481"/>
    </source>
</evidence>
<feature type="compositionally biased region" description="Polar residues" evidence="13">
    <location>
        <begin position="174"/>
        <end position="188"/>
    </location>
</feature>
<dbReference type="PROSITE" id="PS51419">
    <property type="entry name" value="RAB"/>
    <property type="match status" value="1"/>
</dbReference>
<evidence type="ECO:0000256" key="9">
    <source>
        <dbReference type="ARBA" id="ARBA00023289"/>
    </source>
</evidence>
<feature type="region of interest" description="Disordered" evidence="13">
    <location>
        <begin position="1"/>
        <end position="206"/>
    </location>
</feature>
<comment type="catalytic activity">
    <reaction evidence="12">
        <text>GTP + H2O = GDP + phosphate + H(+)</text>
        <dbReference type="Rhea" id="RHEA:19669"/>
        <dbReference type="ChEBI" id="CHEBI:15377"/>
        <dbReference type="ChEBI" id="CHEBI:15378"/>
        <dbReference type="ChEBI" id="CHEBI:37565"/>
        <dbReference type="ChEBI" id="CHEBI:43474"/>
        <dbReference type="ChEBI" id="CHEBI:58189"/>
    </reaction>
    <physiologicalReaction direction="left-to-right" evidence="12">
        <dbReference type="Rhea" id="RHEA:19670"/>
    </physiologicalReaction>
</comment>
<dbReference type="InterPro" id="IPR005225">
    <property type="entry name" value="Small_GTP-bd"/>
</dbReference>
<keyword evidence="3" id="KW-0547">Nucleotide-binding</keyword>
<dbReference type="SMART" id="SM00173">
    <property type="entry name" value="RAS"/>
    <property type="match status" value="1"/>
</dbReference>
<name>A0AAD4GP48_ASPNN</name>
<dbReference type="InterPro" id="IPR022771">
    <property type="entry name" value="WAPL_C"/>
</dbReference>
<evidence type="ECO:0000259" key="14">
    <source>
        <dbReference type="Pfam" id="PF07814"/>
    </source>
</evidence>
<dbReference type="FunFam" id="3.40.50.300:FF:000273">
    <property type="entry name" value="GTP-binding protein Rheb homolog"/>
    <property type="match status" value="1"/>
</dbReference>
<dbReference type="SUPFAM" id="SSF52540">
    <property type="entry name" value="P-loop containing nucleoside triphosphate hydrolases"/>
    <property type="match status" value="1"/>
</dbReference>
<keyword evidence="4" id="KW-0378">Hydrolase</keyword>